<accession>A0A8B7CIR3</accession>
<gene>
    <name evidence="3 4" type="primary">LOC103714504</name>
</gene>
<dbReference type="GeneID" id="103714504"/>
<dbReference type="AlphaFoldDB" id="A0A8B7CIR3"/>
<feature type="compositionally biased region" description="Basic and acidic residues" evidence="1">
    <location>
        <begin position="954"/>
        <end position="967"/>
    </location>
</feature>
<dbReference type="InterPro" id="IPR055296">
    <property type="entry name" value="SRL2-like"/>
</dbReference>
<dbReference type="PANTHER" id="PTHR46087">
    <property type="entry name" value="PUTATIVE, EXPRESSED-RELATED"/>
    <property type="match status" value="1"/>
</dbReference>
<sequence length="1015" mass="113143">MGVVSRQVLPACGNLCFLCPSMRARSRQPVKRYKKLIADSFPKTQGGEPNNRMIGKLCEYASKNPMRIPKITEFLEQKFYKALRKEDFSLAKVVPCIYRKLLASCKEQMPLFAPSLLSVIRTLFDQTRQDDMQILGCHTLVDFLNSQKDSTYMFNLEGLVPKLCQLGQELGEDERGLRLRSAGLQALASMMWFMGEYSHISVDFDDIVSVTLDNFGVHHDKCNQVMQFAPPQNSSVQEVLRAENAILVLQSSLKKVSSLSVSNKAEPDEPTDDSKNPKYWSKICLHNMAKLAKEATTVRRVLEPLFRNLDSGNQWSHEGIAWPVLSEMQVVVEKSGENSHLLLSIMVKHLDHKNVAKQPDVQISIVKVITNLAQHARSQASVAIITAITDLLRHLRKCMQCSVEASNLVDDVKKWNSAFYSALEECLIQLLNKVGDVGPILDMMATVLENISTTAAVARTTVSSIYRTAQIAASIPNISYHNKAFPEALFHQLLMLMTHPDHETRVGSHRVFCSVLAASAVTPWPFPFIPFLPKKGYDPQSTLLVSLSGFASTEAILEKMGKNDYSIQNLYSGRSDTSDAGVEGMKEEECQLVNDDIKWDVVHPSRSERRSIKLAPPCAVFGGRVVTESEKEEMTSLRLSSHQVDLLLSSIWAQATLEENTPGNYEAMAQSFNLALLFSRKKTSSHVALVRCFQLAFSLRSISLDKESCLQPSRRRSLHTLASSMLIFSAKAGDLPQLIPVVKALISDKAVDPFLHLVEDSMLQANYVASSVGKAIFGSEEDEIAALKFLAAIDVDDMQLKETVIFHLVNKFEKLPEKELLSIKEQLLQGFSPDDAFPLGVPLFAETPNLCSPFAQKEFQTLDEFWPPDVLEDIDPISETCGSQSESRVSESTNDHDILGVNQLMESVLDTARQVADLPFLTTTVPYDKMKSQCEALVMGKQKKMSVLLSFKHRQEGSETESSKENENDSVLPPESAHCPVESIRCYDSIINECEKSVRLPPSSPYDKFLIAAGC</sequence>
<dbReference type="PANTHER" id="PTHR46087:SF1">
    <property type="entry name" value="ARM REPEAT SUPERFAMILY PROTEIN"/>
    <property type="match status" value="1"/>
</dbReference>
<organism evidence="2 4">
    <name type="scientific">Phoenix dactylifera</name>
    <name type="common">Date palm</name>
    <dbReference type="NCBI Taxonomy" id="42345"/>
    <lineage>
        <taxon>Eukaryota</taxon>
        <taxon>Viridiplantae</taxon>
        <taxon>Streptophyta</taxon>
        <taxon>Embryophyta</taxon>
        <taxon>Tracheophyta</taxon>
        <taxon>Spermatophyta</taxon>
        <taxon>Magnoliopsida</taxon>
        <taxon>Liliopsida</taxon>
        <taxon>Arecaceae</taxon>
        <taxon>Coryphoideae</taxon>
        <taxon>Phoeniceae</taxon>
        <taxon>Phoenix</taxon>
    </lineage>
</organism>
<dbReference type="RefSeq" id="XP_008799995.2">
    <property type="nucleotide sequence ID" value="XM_008801773.4"/>
</dbReference>
<dbReference type="InterPro" id="IPR049152">
    <property type="entry name" value="EFR3-like_ARM"/>
</dbReference>
<dbReference type="Gene3D" id="1.25.10.10">
    <property type="entry name" value="Leucine-rich Repeat Variant"/>
    <property type="match status" value="1"/>
</dbReference>
<evidence type="ECO:0000313" key="4">
    <source>
        <dbReference type="RefSeq" id="XP_008800004.2"/>
    </source>
</evidence>
<feature type="region of interest" description="Disordered" evidence="1">
    <location>
        <begin position="954"/>
        <end position="976"/>
    </location>
</feature>
<keyword evidence="2" id="KW-1185">Reference proteome</keyword>
<dbReference type="Pfam" id="PF21052">
    <property type="entry name" value="EFR3_ARM"/>
    <property type="match status" value="1"/>
</dbReference>
<reference evidence="2" key="1">
    <citation type="journal article" date="2019" name="Nat. Commun.">
        <title>Genome-wide association mapping of date palm fruit traits.</title>
        <authorList>
            <person name="Hazzouri K.M."/>
            <person name="Gros-Balthazard M."/>
            <person name="Flowers J.M."/>
            <person name="Copetti D."/>
            <person name="Lemansour A."/>
            <person name="Lebrun M."/>
            <person name="Masmoudi K."/>
            <person name="Ferrand S."/>
            <person name="Dhar M.I."/>
            <person name="Fresquez Z.A."/>
            <person name="Rosas U."/>
            <person name="Zhang J."/>
            <person name="Talag J."/>
            <person name="Lee S."/>
            <person name="Kudrna D."/>
            <person name="Powell R.F."/>
            <person name="Leitch I.J."/>
            <person name="Krueger R.R."/>
            <person name="Wing R.A."/>
            <person name="Amiri K.M.A."/>
            <person name="Purugganan M.D."/>
        </authorList>
    </citation>
    <scope>NUCLEOTIDE SEQUENCE [LARGE SCALE GENOMIC DNA]</scope>
    <source>
        <strain evidence="2">cv. Khalas</strain>
    </source>
</reference>
<evidence type="ECO:0000256" key="1">
    <source>
        <dbReference type="SAM" id="MobiDB-lite"/>
    </source>
</evidence>
<dbReference type="SUPFAM" id="SSF48371">
    <property type="entry name" value="ARM repeat"/>
    <property type="match status" value="1"/>
</dbReference>
<evidence type="ECO:0000313" key="3">
    <source>
        <dbReference type="RefSeq" id="XP_008799995.2"/>
    </source>
</evidence>
<dbReference type="OrthoDB" id="19232at2759"/>
<protein>
    <submittedName>
        <fullName evidence="3 4">Protein SEMI-ROLLED LEAF 2-like isoform X1</fullName>
    </submittedName>
</protein>
<dbReference type="KEGG" id="pda:103714504"/>
<dbReference type="Proteomes" id="UP000228380">
    <property type="component" value="Chromosome 14"/>
</dbReference>
<name>A0A8B7CIR3_PHODC</name>
<reference evidence="3 4" key="2">
    <citation type="submission" date="2025-04" db="UniProtKB">
        <authorList>
            <consortium name="RefSeq"/>
        </authorList>
    </citation>
    <scope>IDENTIFICATION</scope>
    <source>
        <tissue evidence="3 4">Young leaves</tissue>
    </source>
</reference>
<dbReference type="InterPro" id="IPR011989">
    <property type="entry name" value="ARM-like"/>
</dbReference>
<proteinExistence type="predicted"/>
<dbReference type="RefSeq" id="XP_008800004.2">
    <property type="nucleotide sequence ID" value="XM_008801782.4"/>
</dbReference>
<evidence type="ECO:0000313" key="2">
    <source>
        <dbReference type="Proteomes" id="UP000228380"/>
    </source>
</evidence>
<dbReference type="InterPro" id="IPR016024">
    <property type="entry name" value="ARM-type_fold"/>
</dbReference>